<name>C5BZ60_BEUC1</name>
<dbReference type="EMBL" id="CP001618">
    <property type="protein sequence ID" value="ACQ81175.1"/>
    <property type="molecule type" value="Genomic_DNA"/>
</dbReference>
<keyword evidence="2" id="KW-0812">Transmembrane</keyword>
<protein>
    <submittedName>
        <fullName evidence="3">Uncharacterized protein</fullName>
    </submittedName>
</protein>
<keyword evidence="4" id="KW-1185">Reference proteome</keyword>
<dbReference type="RefSeq" id="WP_015883415.1">
    <property type="nucleotide sequence ID" value="NC_012669.1"/>
</dbReference>
<organism evidence="3 4">
    <name type="scientific">Beutenbergia cavernae (strain ATCC BAA-8 / DSM 12333 / CCUG 43141 / JCM 11478 / NBRC 16432 / NCIMB 13614 / HKI 0122)</name>
    <dbReference type="NCBI Taxonomy" id="471853"/>
    <lineage>
        <taxon>Bacteria</taxon>
        <taxon>Bacillati</taxon>
        <taxon>Actinomycetota</taxon>
        <taxon>Actinomycetes</taxon>
        <taxon>Micrococcales</taxon>
        <taxon>Beutenbergiaceae</taxon>
        <taxon>Beutenbergia</taxon>
    </lineage>
</organism>
<sequence length="140" mass="13772">MNQSETSRAPATSAGPAGLASAQSTESPYTAAPYAPTTNAPGRLSLVLGIVVASIGLASTAYSYLLPTLMYDLGWSTRQIVLPLDVVGWVIGALALGAVVAGTSGLGRAGAPKAAAGAGTALGATALAGFVLNLVLRFVA</sequence>
<evidence type="ECO:0000313" key="4">
    <source>
        <dbReference type="Proteomes" id="UP000007962"/>
    </source>
</evidence>
<proteinExistence type="predicted"/>
<dbReference type="HOGENOM" id="CLU_1831220_0_0_11"/>
<evidence type="ECO:0000256" key="2">
    <source>
        <dbReference type="SAM" id="Phobius"/>
    </source>
</evidence>
<feature type="region of interest" description="Disordered" evidence="1">
    <location>
        <begin position="1"/>
        <end position="22"/>
    </location>
</feature>
<keyword evidence="2" id="KW-1133">Transmembrane helix</keyword>
<feature type="transmembrane region" description="Helical" evidence="2">
    <location>
        <begin position="44"/>
        <end position="66"/>
    </location>
</feature>
<feature type="compositionally biased region" description="Polar residues" evidence="1">
    <location>
        <begin position="1"/>
        <end position="10"/>
    </location>
</feature>
<dbReference type="STRING" id="471853.Bcav_2930"/>
<dbReference type="AlphaFoldDB" id="C5BZ60"/>
<gene>
    <name evidence="3" type="ordered locus">Bcav_2930</name>
</gene>
<feature type="transmembrane region" description="Helical" evidence="2">
    <location>
        <begin position="114"/>
        <end position="136"/>
    </location>
</feature>
<reference evidence="3 4" key="1">
    <citation type="journal article" date="2009" name="Stand. Genomic Sci.">
        <title>Complete genome sequence of Beutenbergia cavernae type strain (HKI 0122).</title>
        <authorList>
            <person name="Land M."/>
            <person name="Pukall R."/>
            <person name="Abt B."/>
            <person name="Goker M."/>
            <person name="Rohde M."/>
            <person name="Glavina Del Rio T."/>
            <person name="Tice H."/>
            <person name="Copeland A."/>
            <person name="Cheng J.F."/>
            <person name="Lucas S."/>
            <person name="Chen F."/>
            <person name="Nolan M."/>
            <person name="Bruce D."/>
            <person name="Goodwin L."/>
            <person name="Pitluck S."/>
            <person name="Ivanova N."/>
            <person name="Mavromatis K."/>
            <person name="Ovchinnikova G."/>
            <person name="Pati A."/>
            <person name="Chen A."/>
            <person name="Palaniappan K."/>
            <person name="Hauser L."/>
            <person name="Chang Y.J."/>
            <person name="Jefferies C.C."/>
            <person name="Saunders E."/>
            <person name="Brettin T."/>
            <person name="Detter J.C."/>
            <person name="Han C."/>
            <person name="Chain P."/>
            <person name="Bristow J."/>
            <person name="Eisen J.A."/>
            <person name="Markowitz V."/>
            <person name="Hugenholtz P."/>
            <person name="Kyrpides N.C."/>
            <person name="Klenk H.P."/>
            <person name="Lapidus A."/>
        </authorList>
    </citation>
    <scope>NUCLEOTIDE SEQUENCE [LARGE SCALE GENOMIC DNA]</scope>
    <source>
        <strain evidence="4">ATCC BAA-8 / DSM 12333 / NBRC 16432</strain>
    </source>
</reference>
<evidence type="ECO:0000313" key="3">
    <source>
        <dbReference type="EMBL" id="ACQ81175.1"/>
    </source>
</evidence>
<dbReference type="KEGG" id="bcv:Bcav_2930"/>
<keyword evidence="2" id="KW-0472">Membrane</keyword>
<feature type="transmembrane region" description="Helical" evidence="2">
    <location>
        <begin position="86"/>
        <end position="107"/>
    </location>
</feature>
<accession>C5BZ60</accession>
<dbReference type="Proteomes" id="UP000007962">
    <property type="component" value="Chromosome"/>
</dbReference>
<evidence type="ECO:0000256" key="1">
    <source>
        <dbReference type="SAM" id="MobiDB-lite"/>
    </source>
</evidence>